<gene>
    <name evidence="1" type="ORF">LCPAC104_01840</name>
</gene>
<name>A0A481Z4J0_9VIRU</name>
<proteinExistence type="predicted"/>
<dbReference type="EMBL" id="MK500496">
    <property type="protein sequence ID" value="QBK90687.1"/>
    <property type="molecule type" value="Genomic_DNA"/>
</dbReference>
<evidence type="ECO:0000313" key="1">
    <source>
        <dbReference type="EMBL" id="QBK90687.1"/>
    </source>
</evidence>
<accession>A0A481Z4J0</accession>
<sequence>MEKQKSIESFKSLDNKNITSDIRIRPSSSASNKSVSWINSPKIDDKITKKQVIHQMFEKCINYTTDCFWINLFANAARGKFSKGFKYFDEALTYTFNKKESSIYMRNITDEQEFYMICYNFFREKGSIRSEKDIENDIIEMNKECKNNERTNKKYLLYKKINEYVLNVVHKNNFTDEEKSMLLTTINCCLYLKIFSESNIIYDKNENITKINGLTFEGKKYSINRIKSNLPPLLNQNNNTRKKNVLECDKRWEKIIESLGKNTSFETISMISDV</sequence>
<protein>
    <submittedName>
        <fullName evidence="1">Uncharacterized protein</fullName>
    </submittedName>
</protein>
<reference evidence="1" key="1">
    <citation type="journal article" date="2019" name="MBio">
        <title>Virus Genomes from Deep Sea Sediments Expand the Ocean Megavirome and Support Independent Origins of Viral Gigantism.</title>
        <authorList>
            <person name="Backstrom D."/>
            <person name="Yutin N."/>
            <person name="Jorgensen S.L."/>
            <person name="Dharamshi J."/>
            <person name="Homa F."/>
            <person name="Zaremba-Niedwiedzka K."/>
            <person name="Spang A."/>
            <person name="Wolf Y.I."/>
            <person name="Koonin E.V."/>
            <person name="Ettema T.J."/>
        </authorList>
    </citation>
    <scope>NUCLEOTIDE SEQUENCE</scope>
</reference>
<organism evidence="1">
    <name type="scientific">Pithovirus LCPAC104</name>
    <dbReference type="NCBI Taxonomy" id="2506589"/>
    <lineage>
        <taxon>Viruses</taxon>
        <taxon>Pithoviruses</taxon>
    </lineage>
</organism>